<dbReference type="OMA" id="INHCYDA"/>
<evidence type="ECO:0000256" key="3">
    <source>
        <dbReference type="ARBA" id="ARBA00035112"/>
    </source>
</evidence>
<evidence type="ECO:0000256" key="2">
    <source>
        <dbReference type="ARBA" id="ARBA00023002"/>
    </source>
</evidence>
<gene>
    <name evidence="6" type="ORF">PDIG_81780</name>
</gene>
<dbReference type="InParanoid" id="K9FY72"/>
<dbReference type="eggNOG" id="ENOG502SP97">
    <property type="taxonomic scope" value="Eukaryota"/>
</dbReference>
<comment type="caution">
    <text evidence="6">The sequence shown here is derived from an EMBL/GenBank/DDBJ whole genome shotgun (WGS) entry which is preliminary data.</text>
</comment>
<feature type="region of interest" description="Disordered" evidence="4">
    <location>
        <begin position="1"/>
        <end position="21"/>
    </location>
</feature>
<keyword evidence="5" id="KW-1133">Transmembrane helix</keyword>
<dbReference type="Proteomes" id="UP000009882">
    <property type="component" value="Unassembled WGS sequence"/>
</dbReference>
<organism evidence="6 7">
    <name type="scientific">Penicillium digitatum (strain PHI26 / CECT 20796)</name>
    <name type="common">Green mold</name>
    <dbReference type="NCBI Taxonomy" id="1170229"/>
    <lineage>
        <taxon>Eukaryota</taxon>
        <taxon>Fungi</taxon>
        <taxon>Dikarya</taxon>
        <taxon>Ascomycota</taxon>
        <taxon>Pezizomycotina</taxon>
        <taxon>Eurotiomycetes</taxon>
        <taxon>Eurotiomycetidae</taxon>
        <taxon>Eurotiales</taxon>
        <taxon>Aspergillaceae</taxon>
        <taxon>Penicillium</taxon>
    </lineage>
</organism>
<keyword evidence="7" id="KW-1185">Reference proteome</keyword>
<dbReference type="HOGENOM" id="CLU_1049759_0_0_1"/>
<dbReference type="AlphaFoldDB" id="K9FY72"/>
<evidence type="ECO:0000313" key="6">
    <source>
        <dbReference type="EMBL" id="EKV05981.1"/>
    </source>
</evidence>
<keyword evidence="5" id="KW-0812">Transmembrane</keyword>
<feature type="transmembrane region" description="Helical" evidence="5">
    <location>
        <begin position="45"/>
        <end position="72"/>
    </location>
</feature>
<sequence>MTPKVQYSPCSDSTDALEKDTNPEECGFLFPSNNRGLKWGGRSNVWHQVLSVTIFTLLTVLVILTGTLLFWFKSSSLGHPDGPSQLDYFLYSPSGDKQHPEMVEKIYHDYHDDFLNFNTTISQQHWRSLFPVGEGMIGLTDQQVIDMDLHHSVRGVSDPKRHIYLVAAFHQLHCLSQARSIIMHLFQDPNYTIREATYHHTMHCVDIVRQALMCASDSTLIWKEYDVKWPGEGGTRVCRNFDALTQWVVDHQYVSQSFDPALLPHTEY</sequence>
<protein>
    <recommendedName>
        <fullName evidence="8">Tat pathway signal sequence</fullName>
    </recommendedName>
</protein>
<evidence type="ECO:0000256" key="4">
    <source>
        <dbReference type="SAM" id="MobiDB-lite"/>
    </source>
</evidence>
<evidence type="ECO:0000256" key="1">
    <source>
        <dbReference type="ARBA" id="ARBA00004685"/>
    </source>
</evidence>
<dbReference type="GO" id="GO:0016491">
    <property type="term" value="F:oxidoreductase activity"/>
    <property type="evidence" value="ECO:0007669"/>
    <property type="project" value="UniProtKB-KW"/>
</dbReference>
<dbReference type="PANTHER" id="PTHR33365">
    <property type="entry name" value="YALI0B05434P"/>
    <property type="match status" value="1"/>
</dbReference>
<evidence type="ECO:0000256" key="5">
    <source>
        <dbReference type="SAM" id="Phobius"/>
    </source>
</evidence>
<keyword evidence="5" id="KW-0472">Membrane</keyword>
<evidence type="ECO:0008006" key="8">
    <source>
        <dbReference type="Google" id="ProtNLM"/>
    </source>
</evidence>
<evidence type="ECO:0000313" key="7">
    <source>
        <dbReference type="Proteomes" id="UP000009882"/>
    </source>
</evidence>
<dbReference type="Pfam" id="PF11807">
    <property type="entry name" value="UstYa"/>
    <property type="match status" value="1"/>
</dbReference>
<proteinExistence type="inferred from homology"/>
<dbReference type="PANTHER" id="PTHR33365:SF11">
    <property type="entry name" value="TAT PATHWAY SIGNAL SEQUENCE"/>
    <property type="match status" value="1"/>
</dbReference>
<dbReference type="STRING" id="1170229.K9FY72"/>
<comment type="similarity">
    <text evidence="3">Belongs to the ustYa family.</text>
</comment>
<dbReference type="OrthoDB" id="3687641at2759"/>
<reference evidence="7" key="1">
    <citation type="journal article" date="2012" name="BMC Genomics">
        <title>Genome sequence of the necrotrophic fungus Penicillium digitatum, the main postharvest pathogen of citrus.</title>
        <authorList>
            <person name="Marcet-Houben M."/>
            <person name="Ballester A.-R."/>
            <person name="de la Fuente B."/>
            <person name="Harries E."/>
            <person name="Marcos J.F."/>
            <person name="Gonzalez-Candelas L."/>
            <person name="Gabaldon T."/>
        </authorList>
    </citation>
    <scope>NUCLEOTIDE SEQUENCE [LARGE SCALE GENOMIC DNA]</scope>
    <source>
        <strain evidence="7">PHI26 / CECT 20796</strain>
    </source>
</reference>
<comment type="pathway">
    <text evidence="1">Mycotoxin biosynthesis.</text>
</comment>
<dbReference type="EMBL" id="AKCT01000296">
    <property type="protein sequence ID" value="EKV05981.1"/>
    <property type="molecule type" value="Genomic_DNA"/>
</dbReference>
<name>K9FY72_PEND2</name>
<dbReference type="GO" id="GO:0043386">
    <property type="term" value="P:mycotoxin biosynthetic process"/>
    <property type="evidence" value="ECO:0007669"/>
    <property type="project" value="InterPro"/>
</dbReference>
<dbReference type="InterPro" id="IPR021765">
    <property type="entry name" value="UstYa-like"/>
</dbReference>
<keyword evidence="2" id="KW-0560">Oxidoreductase</keyword>
<accession>K9FY72</accession>